<keyword evidence="1" id="KW-0732">Signal</keyword>
<reference evidence="3" key="2">
    <citation type="submission" date="2020-09" db="EMBL/GenBank/DDBJ databases">
        <authorList>
            <person name="Sun Q."/>
            <person name="Zhou Y."/>
        </authorList>
    </citation>
    <scope>NUCLEOTIDE SEQUENCE</scope>
    <source>
        <strain evidence="3">CGMCC 1.12751</strain>
    </source>
</reference>
<evidence type="ECO:0000313" key="4">
    <source>
        <dbReference type="Proteomes" id="UP000625976"/>
    </source>
</evidence>
<dbReference type="InterPro" id="IPR032710">
    <property type="entry name" value="NTF2-like_dom_sf"/>
</dbReference>
<feature type="signal peptide" evidence="1">
    <location>
        <begin position="1"/>
        <end position="18"/>
    </location>
</feature>
<dbReference type="Gene3D" id="3.10.450.50">
    <property type="match status" value="2"/>
</dbReference>
<dbReference type="SUPFAM" id="SSF69304">
    <property type="entry name" value="Tricorn protease N-terminal domain"/>
    <property type="match status" value="1"/>
</dbReference>
<dbReference type="InterPro" id="IPR037401">
    <property type="entry name" value="SnoaL-like"/>
</dbReference>
<gene>
    <name evidence="3" type="ORF">GCM10010976_18000</name>
</gene>
<comment type="caution">
    <text evidence="3">The sequence shown here is derived from an EMBL/GenBank/DDBJ whole genome shotgun (WGS) entry which is preliminary data.</text>
</comment>
<dbReference type="EMBL" id="BMFQ01000002">
    <property type="protein sequence ID" value="GGG46968.1"/>
    <property type="molecule type" value="Genomic_DNA"/>
</dbReference>
<evidence type="ECO:0000256" key="1">
    <source>
        <dbReference type="SAM" id="SignalP"/>
    </source>
</evidence>
<feature type="domain" description="SnoaL-like" evidence="2">
    <location>
        <begin position="292"/>
        <end position="385"/>
    </location>
</feature>
<proteinExistence type="predicted"/>
<dbReference type="RefSeq" id="WP_188464008.1">
    <property type="nucleotide sequence ID" value="NZ_BMFQ01000002.1"/>
</dbReference>
<dbReference type="SUPFAM" id="SSF54427">
    <property type="entry name" value="NTF2-like"/>
    <property type="match status" value="2"/>
</dbReference>
<feature type="domain" description="SnoaL-like" evidence="2">
    <location>
        <begin position="404"/>
        <end position="501"/>
    </location>
</feature>
<dbReference type="Pfam" id="PF12680">
    <property type="entry name" value="SnoaL_2"/>
    <property type="match status" value="2"/>
</dbReference>
<evidence type="ECO:0000313" key="3">
    <source>
        <dbReference type="EMBL" id="GGG46968.1"/>
    </source>
</evidence>
<name>A0A917LNY4_9FLAO</name>
<dbReference type="AlphaFoldDB" id="A0A917LNY4"/>
<organism evidence="3 4">
    <name type="scientific">Bizionia arctica</name>
    <dbReference type="NCBI Taxonomy" id="1495645"/>
    <lineage>
        <taxon>Bacteria</taxon>
        <taxon>Pseudomonadati</taxon>
        <taxon>Bacteroidota</taxon>
        <taxon>Flavobacteriia</taxon>
        <taxon>Flavobacteriales</taxon>
        <taxon>Flavobacteriaceae</taxon>
        <taxon>Bizionia</taxon>
    </lineage>
</organism>
<dbReference type="Proteomes" id="UP000625976">
    <property type="component" value="Unassembled WGS sequence"/>
</dbReference>
<dbReference type="Gene3D" id="2.120.10.30">
    <property type="entry name" value="TolB, C-terminal domain"/>
    <property type="match status" value="1"/>
</dbReference>
<protein>
    <recommendedName>
        <fullName evidence="2">SnoaL-like domain-containing protein</fullName>
    </recommendedName>
</protein>
<feature type="chain" id="PRO_5038033383" description="SnoaL-like domain-containing protein" evidence="1">
    <location>
        <begin position="19"/>
        <end position="505"/>
    </location>
</feature>
<accession>A0A917LNY4</accession>
<dbReference type="InterPro" id="IPR011042">
    <property type="entry name" value="6-blade_b-propeller_TolB-like"/>
</dbReference>
<sequence length="505" mass="57158">MKKIIYLTLFAISVNLMAQSNTEVFLLDITSTKDVIELKNLKNISNSAGYDNQPSFYDNNTVLFSSTRNNQTDIKSYNISTGEHFWITNTSLGSEYSPLRIPNKESVSAVRLDDNGVQRLYQYNLATGKPEIILKDLKVGYHVWYNQDILVSSVLVGDKMDLVISNLKDNSNLTVHNNVGCSLHKIPNSNLISFISYENNSSTIKSLNPTTGDIKTIKSLPIPIADICWFSENIILIPDGKLIAQFNTSNDSMNILQHFKEDEINEISRVSISPDGKRLALVSEESPVTVIQKHVQAFNNNDLESLTSFYADNVIVQNFPNDTLYEGYSKLDSDFRALLSNNPKASIEILKRIHKGKVVIDEERLNINGKVYHRAVLYVIQNGKINSKTFIQQKEELPEAEAIVEQQLEAFNSKNIDAFVKTFDSEVKAYDFPNRLYIQGEKQLRTTFSDFFSQTPDLHCEITNRIIIGSVVIDEEYLTVNGDNYNAIAIYEIINGKISRMTTVR</sequence>
<evidence type="ECO:0000259" key="2">
    <source>
        <dbReference type="Pfam" id="PF12680"/>
    </source>
</evidence>
<reference evidence="3" key="1">
    <citation type="journal article" date="2014" name="Int. J. Syst. Evol. Microbiol.">
        <title>Complete genome sequence of Corynebacterium casei LMG S-19264T (=DSM 44701T), isolated from a smear-ripened cheese.</title>
        <authorList>
            <consortium name="US DOE Joint Genome Institute (JGI-PGF)"/>
            <person name="Walter F."/>
            <person name="Albersmeier A."/>
            <person name="Kalinowski J."/>
            <person name="Ruckert C."/>
        </authorList>
    </citation>
    <scope>NUCLEOTIDE SEQUENCE</scope>
    <source>
        <strain evidence="3">CGMCC 1.12751</strain>
    </source>
</reference>
<keyword evidence="4" id="KW-1185">Reference proteome</keyword>